<name>A0ABT9VBM9_9BACI</name>
<reference evidence="1 2" key="1">
    <citation type="submission" date="2023-07" db="EMBL/GenBank/DDBJ databases">
        <title>Genomic Encyclopedia of Type Strains, Phase IV (KMG-IV): sequencing the most valuable type-strain genomes for metagenomic binning, comparative biology and taxonomic classification.</title>
        <authorList>
            <person name="Goeker M."/>
        </authorList>
    </citation>
    <scope>NUCLEOTIDE SEQUENCE [LARGE SCALE GENOMIC DNA]</scope>
    <source>
        <strain evidence="1 2">DSM 16460</strain>
    </source>
</reference>
<evidence type="ECO:0000313" key="1">
    <source>
        <dbReference type="EMBL" id="MDQ0158220.1"/>
    </source>
</evidence>
<dbReference type="Proteomes" id="UP001224359">
    <property type="component" value="Unassembled WGS sequence"/>
</dbReference>
<proteinExistence type="predicted"/>
<gene>
    <name evidence="1" type="ORF">J2S77_000170</name>
</gene>
<keyword evidence="2" id="KW-1185">Reference proteome</keyword>
<organism evidence="1 2">
    <name type="scientific">Alkalibacillus salilacus</name>
    <dbReference type="NCBI Taxonomy" id="284582"/>
    <lineage>
        <taxon>Bacteria</taxon>
        <taxon>Bacillati</taxon>
        <taxon>Bacillota</taxon>
        <taxon>Bacilli</taxon>
        <taxon>Bacillales</taxon>
        <taxon>Bacillaceae</taxon>
        <taxon>Alkalibacillus</taxon>
    </lineage>
</organism>
<sequence>MDWNSEPKGIAIAVTRDSDVTLMTFNHFFNNR</sequence>
<comment type="caution">
    <text evidence="1">The sequence shown here is derived from an EMBL/GenBank/DDBJ whole genome shotgun (WGS) entry which is preliminary data.</text>
</comment>
<accession>A0ABT9VBM9</accession>
<protein>
    <submittedName>
        <fullName evidence="1">Uncharacterized protein</fullName>
    </submittedName>
</protein>
<dbReference type="EMBL" id="JAUSTQ010000001">
    <property type="protein sequence ID" value="MDQ0158220.1"/>
    <property type="molecule type" value="Genomic_DNA"/>
</dbReference>
<evidence type="ECO:0000313" key="2">
    <source>
        <dbReference type="Proteomes" id="UP001224359"/>
    </source>
</evidence>